<dbReference type="PANTHER" id="PTHR31761:SF1">
    <property type="entry name" value="LARGE RIBOSOMAL SUBUNIT PROTEIN ML64"/>
    <property type="match status" value="1"/>
</dbReference>
<evidence type="ECO:0000256" key="15">
    <source>
        <dbReference type="SAM" id="MobiDB-lite"/>
    </source>
</evidence>
<evidence type="ECO:0000256" key="8">
    <source>
        <dbReference type="ARBA" id="ARBA00023274"/>
    </source>
</evidence>
<evidence type="ECO:0000256" key="7">
    <source>
        <dbReference type="ARBA" id="ARBA00023242"/>
    </source>
</evidence>
<comment type="subcellular location">
    <subcellularLocation>
        <location evidence="2">Mitochondrion</location>
    </subcellularLocation>
    <subcellularLocation>
        <location evidence="1">Nucleus</location>
    </subcellularLocation>
</comment>
<keyword evidence="9" id="KW-0131">Cell cycle</keyword>
<gene>
    <name evidence="16" type="ORF">NQ315_008577</name>
</gene>
<evidence type="ECO:0000313" key="17">
    <source>
        <dbReference type="Proteomes" id="UP001159042"/>
    </source>
</evidence>
<evidence type="ECO:0000256" key="2">
    <source>
        <dbReference type="ARBA" id="ARBA00004173"/>
    </source>
</evidence>
<dbReference type="GO" id="GO:0005840">
    <property type="term" value="C:ribosome"/>
    <property type="evidence" value="ECO:0007669"/>
    <property type="project" value="UniProtKB-KW"/>
</dbReference>
<evidence type="ECO:0000256" key="13">
    <source>
        <dbReference type="ARBA" id="ARBA00060144"/>
    </source>
</evidence>
<protein>
    <recommendedName>
        <fullName evidence="11">Large ribosomal subunit protein mL64</fullName>
    </recommendedName>
    <alternativeName>
        <fullName evidence="10">39S ribosomal protein L59, mitochondrial</fullName>
    </alternativeName>
    <alternativeName>
        <fullName evidence="12">Growth arrest and DNA damage-inducible proteins-interacting protein 1</fullName>
    </alternativeName>
</protein>
<keyword evidence="5 14" id="KW-0175">Coiled coil</keyword>
<organism evidence="16 17">
    <name type="scientific">Exocentrus adspersus</name>
    <dbReference type="NCBI Taxonomy" id="1586481"/>
    <lineage>
        <taxon>Eukaryota</taxon>
        <taxon>Metazoa</taxon>
        <taxon>Ecdysozoa</taxon>
        <taxon>Arthropoda</taxon>
        <taxon>Hexapoda</taxon>
        <taxon>Insecta</taxon>
        <taxon>Pterygota</taxon>
        <taxon>Neoptera</taxon>
        <taxon>Endopterygota</taxon>
        <taxon>Coleoptera</taxon>
        <taxon>Polyphaga</taxon>
        <taxon>Cucujiformia</taxon>
        <taxon>Chrysomeloidea</taxon>
        <taxon>Cerambycidae</taxon>
        <taxon>Lamiinae</taxon>
        <taxon>Acanthocinini</taxon>
        <taxon>Exocentrus</taxon>
    </lineage>
</organism>
<evidence type="ECO:0000256" key="4">
    <source>
        <dbReference type="ARBA" id="ARBA00022980"/>
    </source>
</evidence>
<keyword evidence="6" id="KW-0496">Mitochondrion</keyword>
<dbReference type="PANTHER" id="PTHR31761">
    <property type="entry name" value="GROWTH ARREST AND DNA DAMAGE-INDUCIBLE PROTEINS-INTERACTING PROTEIN 1 GADD45GIP1"/>
    <property type="match status" value="1"/>
</dbReference>
<dbReference type="Pfam" id="PF10147">
    <property type="entry name" value="CR6_interact"/>
    <property type="match status" value="1"/>
</dbReference>
<feature type="compositionally biased region" description="Basic and acidic residues" evidence="15">
    <location>
        <begin position="44"/>
        <end position="62"/>
    </location>
</feature>
<dbReference type="Proteomes" id="UP001159042">
    <property type="component" value="Unassembled WGS sequence"/>
</dbReference>
<comment type="similarity">
    <text evidence="3">Belongs to the mitochondrion-specific ribosomal protein mL64 family.</text>
</comment>
<dbReference type="InterPro" id="IPR018472">
    <property type="entry name" value="Ribosomal_mL64"/>
</dbReference>
<keyword evidence="7" id="KW-0539">Nucleus</keyword>
<evidence type="ECO:0000256" key="11">
    <source>
        <dbReference type="ARBA" id="ARBA00035184"/>
    </source>
</evidence>
<evidence type="ECO:0000256" key="10">
    <source>
        <dbReference type="ARBA" id="ARBA00030700"/>
    </source>
</evidence>
<evidence type="ECO:0000256" key="6">
    <source>
        <dbReference type="ARBA" id="ARBA00023128"/>
    </source>
</evidence>
<evidence type="ECO:0000313" key="16">
    <source>
        <dbReference type="EMBL" id="KAJ8921943.1"/>
    </source>
</evidence>
<dbReference type="AlphaFoldDB" id="A0AAV8W663"/>
<evidence type="ECO:0000256" key="1">
    <source>
        <dbReference type="ARBA" id="ARBA00004123"/>
    </source>
</evidence>
<dbReference type="GO" id="GO:1990904">
    <property type="term" value="C:ribonucleoprotein complex"/>
    <property type="evidence" value="ECO:0007669"/>
    <property type="project" value="UniProtKB-KW"/>
</dbReference>
<proteinExistence type="inferred from homology"/>
<keyword evidence="17" id="KW-1185">Reference proteome</keyword>
<dbReference type="GO" id="GO:0005634">
    <property type="term" value="C:nucleus"/>
    <property type="evidence" value="ECO:0007669"/>
    <property type="project" value="UniProtKB-SubCell"/>
</dbReference>
<accession>A0AAV8W663</accession>
<evidence type="ECO:0000256" key="12">
    <source>
        <dbReference type="ARBA" id="ARBA00035485"/>
    </source>
</evidence>
<keyword evidence="8" id="KW-0687">Ribonucleoprotein</keyword>
<evidence type="ECO:0000256" key="3">
    <source>
        <dbReference type="ARBA" id="ARBA00005421"/>
    </source>
</evidence>
<dbReference type="InterPro" id="IPR043035">
    <property type="entry name" value="Ribosomal_mL64_sf"/>
</dbReference>
<name>A0AAV8W663_9CUCU</name>
<comment type="function">
    <text evidence="13">Acts as a negative regulator of G1 to S cell cycle phase progression by inhibiting cyclin-dependent kinases. Inhibitory effects are additive with GADD45 proteins but also occur in the absence of GADD45 proteins. Acts as a repressor of the orphan nuclear receptor NR4A1 by inhibiting AB domain-mediated transcriptional activity. May be involved in the hormone-mediated regulation of NR4A1 transcriptional activity. May play a role in mitochondrial protein synthesis.</text>
</comment>
<evidence type="ECO:0000256" key="9">
    <source>
        <dbReference type="ARBA" id="ARBA00023306"/>
    </source>
</evidence>
<feature type="region of interest" description="Disordered" evidence="15">
    <location>
        <begin position="29"/>
        <end position="62"/>
    </location>
</feature>
<sequence>MIQRQVMKRILSLHHRNLIPSRSSSSLNIDKLENESSSAEVIDEEAKAREEELERKRNKSRLHEPHRNVVHDKNPYPEPQLWFHGTLKYTRRTFGRYGQASGVNPAICWPTKEELSNSMEYERVAHPFTIMEMVETAKQQRKEKEETTLAKQAEIVKRVEKLEIWKQELQDRILKKESEAKAAKDRKERLIEEVRRHFGYTVDPRDDRFKEMLEKKEKEQKKALKEARRKEKEVKMVERLFKKKNEARNEPVVADVAEEQEKQ</sequence>
<dbReference type="EMBL" id="JANEYG010000008">
    <property type="protein sequence ID" value="KAJ8921943.1"/>
    <property type="molecule type" value="Genomic_DNA"/>
</dbReference>
<feature type="coiled-coil region" evidence="14">
    <location>
        <begin position="159"/>
        <end position="250"/>
    </location>
</feature>
<evidence type="ECO:0000256" key="5">
    <source>
        <dbReference type="ARBA" id="ARBA00023054"/>
    </source>
</evidence>
<dbReference type="Gene3D" id="6.10.280.120">
    <property type="entry name" value="Growth arrest and DNA-damage-inducible proteins-interacting protein 1"/>
    <property type="match status" value="1"/>
</dbReference>
<reference evidence="16 17" key="1">
    <citation type="journal article" date="2023" name="Insect Mol. Biol.">
        <title>Genome sequencing provides insights into the evolution of gene families encoding plant cell wall-degrading enzymes in longhorned beetles.</title>
        <authorList>
            <person name="Shin N.R."/>
            <person name="Okamura Y."/>
            <person name="Kirsch R."/>
            <person name="Pauchet Y."/>
        </authorList>
    </citation>
    <scope>NUCLEOTIDE SEQUENCE [LARGE SCALE GENOMIC DNA]</scope>
    <source>
        <strain evidence="16">EAD_L_NR</strain>
    </source>
</reference>
<dbReference type="GO" id="GO:0005739">
    <property type="term" value="C:mitochondrion"/>
    <property type="evidence" value="ECO:0007669"/>
    <property type="project" value="UniProtKB-SubCell"/>
</dbReference>
<comment type="caution">
    <text evidence="16">The sequence shown here is derived from an EMBL/GenBank/DDBJ whole genome shotgun (WGS) entry which is preliminary data.</text>
</comment>
<evidence type="ECO:0000256" key="14">
    <source>
        <dbReference type="SAM" id="Coils"/>
    </source>
</evidence>
<keyword evidence="4" id="KW-0689">Ribosomal protein</keyword>